<dbReference type="InterPro" id="IPR015897">
    <property type="entry name" value="CHK_kinase-like"/>
</dbReference>
<dbReference type="Gene3D" id="3.90.1200.10">
    <property type="match status" value="1"/>
</dbReference>
<dbReference type="AlphaFoldDB" id="A3EXP4"/>
<evidence type="ECO:0000259" key="1">
    <source>
        <dbReference type="SMART" id="SM00587"/>
    </source>
</evidence>
<sequence>MEKDWLNNVILNFFKSNVDICGYKSTYQSFEEKTKENEAQTPKDGFNSDLLYGRVIYVDEYGKTHKSKPIAIKLTPNLQLVKLISFAFINEANFYTKVIPALNSLDKSFSTFFPKFHHSEMTFNAQKDQMLIIFEDLTARGFRMTDKKSFVDINHLMLMMRKIGQFHAFSYKAKNTIPDLFYPLANNFLETNFLVNGQRRNFIKKIAKRGVQRLQEYTAYEEYINNISIMLENADDICIKTLVGDKKNPLSVICHGDYFRSNIMFRYENNIPQDLV</sequence>
<feature type="domain" description="CHK kinase-like" evidence="1">
    <location>
        <begin position="132"/>
        <end position="275"/>
    </location>
</feature>
<organism evidence="2">
    <name type="scientific">Maconellicoccus hirsutus</name>
    <name type="common">Pink hibiscus mealybug</name>
    <dbReference type="NCBI Taxonomy" id="177089"/>
    <lineage>
        <taxon>Eukaryota</taxon>
        <taxon>Metazoa</taxon>
        <taxon>Ecdysozoa</taxon>
        <taxon>Arthropoda</taxon>
        <taxon>Hexapoda</taxon>
        <taxon>Insecta</taxon>
        <taxon>Pterygota</taxon>
        <taxon>Neoptera</taxon>
        <taxon>Paraneoptera</taxon>
        <taxon>Hemiptera</taxon>
        <taxon>Sternorrhyncha</taxon>
        <taxon>Coccoidea</taxon>
        <taxon>Pseudococcidae</taxon>
        <taxon>Maconellicoccus</taxon>
    </lineage>
</organism>
<feature type="non-terminal residue" evidence="2">
    <location>
        <position position="276"/>
    </location>
</feature>
<dbReference type="InterPro" id="IPR011009">
    <property type="entry name" value="Kinase-like_dom_sf"/>
</dbReference>
<reference evidence="2" key="1">
    <citation type="submission" date="2006-10" db="EMBL/GenBank/DDBJ databases">
        <title>Expressed genes of the pink hibiscus mealybug, Maconellicoccus hirsutus.</title>
        <authorList>
            <person name="Hunter W.B."/>
            <person name="Hunnicutt L.E."/>
        </authorList>
    </citation>
    <scope>NUCLEOTIDE SEQUENCE</scope>
</reference>
<feature type="non-terminal residue" evidence="2">
    <location>
        <position position="1"/>
    </location>
</feature>
<dbReference type="SUPFAM" id="SSF56112">
    <property type="entry name" value="Protein kinase-like (PK-like)"/>
    <property type="match status" value="1"/>
</dbReference>
<dbReference type="PANTHER" id="PTHR11012">
    <property type="entry name" value="PROTEIN KINASE-LIKE DOMAIN-CONTAINING"/>
    <property type="match status" value="1"/>
</dbReference>
<evidence type="ECO:0000313" key="2">
    <source>
        <dbReference type="EMBL" id="ABN11954.1"/>
    </source>
</evidence>
<name>A3EXP4_MACHI</name>
<dbReference type="InterPro" id="IPR004119">
    <property type="entry name" value="EcKL"/>
</dbReference>
<proteinExistence type="evidence at transcript level"/>
<accession>A3EXP4</accession>
<dbReference type="PANTHER" id="PTHR11012:SF8">
    <property type="entry name" value="JUVENILE HORMONE-INDUCIBLE PROTEIN 26"/>
    <property type="match status" value="1"/>
</dbReference>
<dbReference type="Pfam" id="PF02958">
    <property type="entry name" value="EcKL"/>
    <property type="match status" value="1"/>
</dbReference>
<dbReference type="EMBL" id="EF091962">
    <property type="protein sequence ID" value="ABN11954.1"/>
    <property type="molecule type" value="mRNA"/>
</dbReference>
<protein>
    <submittedName>
        <fullName evidence="2">Juvenile hormone-inducible protein 26-like protein</fullName>
    </submittedName>
</protein>
<dbReference type="SMART" id="SM00587">
    <property type="entry name" value="CHK"/>
    <property type="match status" value="1"/>
</dbReference>